<dbReference type="OMA" id="CEHGVEN"/>
<dbReference type="PANTHER" id="PTHR31170">
    <property type="entry name" value="BNAC04G53230D PROTEIN"/>
    <property type="match status" value="1"/>
</dbReference>
<evidence type="ECO:0000256" key="1">
    <source>
        <dbReference type="SAM" id="Phobius"/>
    </source>
</evidence>
<protein>
    <submittedName>
        <fullName evidence="2">Uncharacterized protein</fullName>
    </submittedName>
</protein>
<organism evidence="2 3">
    <name type="scientific">Theobroma cacao</name>
    <name type="common">Cacao</name>
    <name type="synonym">Cocoa</name>
    <dbReference type="NCBI Taxonomy" id="3641"/>
    <lineage>
        <taxon>Eukaryota</taxon>
        <taxon>Viridiplantae</taxon>
        <taxon>Streptophyta</taxon>
        <taxon>Embryophyta</taxon>
        <taxon>Tracheophyta</taxon>
        <taxon>Spermatophyta</taxon>
        <taxon>Magnoliopsida</taxon>
        <taxon>eudicotyledons</taxon>
        <taxon>Gunneridae</taxon>
        <taxon>Pentapetalae</taxon>
        <taxon>rosids</taxon>
        <taxon>malvids</taxon>
        <taxon>Malvales</taxon>
        <taxon>Malvaceae</taxon>
        <taxon>Byttnerioideae</taxon>
        <taxon>Theobroma</taxon>
    </lineage>
</organism>
<keyword evidence="1" id="KW-0472">Membrane</keyword>
<dbReference type="EMBL" id="CM001879">
    <property type="protein sequence ID" value="EOX96410.1"/>
    <property type="molecule type" value="Genomic_DNA"/>
</dbReference>
<keyword evidence="1" id="KW-1133">Transmembrane helix</keyword>
<accession>A0A061DUJ4</accession>
<feature type="transmembrane region" description="Helical" evidence="1">
    <location>
        <begin position="410"/>
        <end position="435"/>
    </location>
</feature>
<evidence type="ECO:0000313" key="2">
    <source>
        <dbReference type="EMBL" id="EOX96410.1"/>
    </source>
</evidence>
<proteinExistence type="predicted"/>
<dbReference type="Proteomes" id="UP000026915">
    <property type="component" value="Chromosome 1"/>
</dbReference>
<dbReference type="InParanoid" id="A0A061DUJ4"/>
<dbReference type="InterPro" id="IPR004158">
    <property type="entry name" value="DUF247_pln"/>
</dbReference>
<dbReference type="eggNOG" id="ENOG502RX9W">
    <property type="taxonomic scope" value="Eukaryota"/>
</dbReference>
<sequence>MANTDQESAPLIANNDRPRDLAITITEHGLLEPVPECCIYKAPIRFREANEKVYTPQLISIGPVFHGNKNLALMERQKQRYYENFLRRTSVETSRKAASYIENNLERTCKCYDPQFGFELEASKFIKIISYDAVFIIELFLRTIGETYDDDFFRGELLRVELPTDLMLLENQLPFFVLKDLYNIAFPEPAKIFSFLDLACWYFDVNKDLSLDDKEIKHFTDLIRYQAQSSYPLNSLEGIHNMYSATMLHEAGVKFVGVKNHEVHIESTGFEGSKPEVRNSINNLLNVKFEKGVLELQVITVKYETETRFRNLMAFEQCHYPKEAYFCSYILLLDSLVNTSEDVDLLVKDGIIVNRLGSSGAVADMINNLAVGVVHSTMLYDQIGRNLNKYYHNCWNRTWTILKHVYFNDLWRGTATIAAFIVVILTLTQAVLAILDRAIPIK</sequence>
<dbReference type="AlphaFoldDB" id="A0A061DUJ4"/>
<keyword evidence="3" id="KW-1185">Reference proteome</keyword>
<dbReference type="PANTHER" id="PTHR31170:SF9">
    <property type="entry name" value="PROTEIN, PUTATIVE (DUF247)-RELATED"/>
    <property type="match status" value="1"/>
</dbReference>
<dbReference type="STRING" id="3641.A0A061DUJ4"/>
<reference evidence="2 3" key="1">
    <citation type="journal article" date="2013" name="Genome Biol.">
        <title>The genome sequence of the most widely cultivated cacao type and its use to identify candidate genes regulating pod color.</title>
        <authorList>
            <person name="Motamayor J.C."/>
            <person name="Mockaitis K."/>
            <person name="Schmutz J."/>
            <person name="Haiminen N."/>
            <person name="Iii D.L."/>
            <person name="Cornejo O."/>
            <person name="Findley S.D."/>
            <person name="Zheng P."/>
            <person name="Utro F."/>
            <person name="Royaert S."/>
            <person name="Saski C."/>
            <person name="Jenkins J."/>
            <person name="Podicheti R."/>
            <person name="Zhao M."/>
            <person name="Scheffler B.E."/>
            <person name="Stack J.C."/>
            <person name="Feltus F.A."/>
            <person name="Mustiga G.M."/>
            <person name="Amores F."/>
            <person name="Phillips W."/>
            <person name="Marelli J.P."/>
            <person name="May G.D."/>
            <person name="Shapiro H."/>
            <person name="Ma J."/>
            <person name="Bustamante C.D."/>
            <person name="Schnell R.J."/>
            <person name="Main D."/>
            <person name="Gilbert D."/>
            <person name="Parida L."/>
            <person name="Kuhn D.N."/>
        </authorList>
    </citation>
    <scope>NUCLEOTIDE SEQUENCE [LARGE SCALE GENOMIC DNA]</scope>
    <source>
        <strain evidence="3">cv. Matina 1-6</strain>
    </source>
</reference>
<dbReference type="Pfam" id="PF03140">
    <property type="entry name" value="DUF247"/>
    <property type="match status" value="1"/>
</dbReference>
<gene>
    <name evidence="2" type="ORF">TCM_005658</name>
</gene>
<dbReference type="FunCoup" id="A0A061DUJ4">
    <property type="interactions" value="17"/>
</dbReference>
<evidence type="ECO:0000313" key="3">
    <source>
        <dbReference type="Proteomes" id="UP000026915"/>
    </source>
</evidence>
<dbReference type="Gramene" id="EOX96410">
    <property type="protein sequence ID" value="EOX96410"/>
    <property type="gene ID" value="TCM_005658"/>
</dbReference>
<name>A0A061DUJ4_THECC</name>
<dbReference type="HOGENOM" id="CLU_020188_0_1_1"/>
<keyword evidence="1" id="KW-0812">Transmembrane</keyword>